<name>A0ABD1U151_9LAMI</name>
<accession>A0ABD1U151</accession>
<dbReference type="AlphaFoldDB" id="A0ABD1U151"/>
<feature type="region of interest" description="Disordered" evidence="1">
    <location>
        <begin position="48"/>
        <end position="110"/>
    </location>
</feature>
<dbReference type="Proteomes" id="UP001604336">
    <property type="component" value="Unassembled WGS sequence"/>
</dbReference>
<sequence length="110" mass="12914">MQSKLMDYVASYYKKESYLKTYSPLVFPIPSPELWPNASQHRLTPSFYTHKKARSPKKTRRKKYGKVQHSQTRSASNVHLKIKYKKRGLQGTTREPAKVNNHQHQPLDCI</sequence>
<protein>
    <submittedName>
        <fullName evidence="2">Uncharacterized protein</fullName>
    </submittedName>
</protein>
<proteinExistence type="predicted"/>
<evidence type="ECO:0000313" key="3">
    <source>
        <dbReference type="Proteomes" id="UP001604336"/>
    </source>
</evidence>
<gene>
    <name evidence="2" type="ORF">Adt_14968</name>
</gene>
<organism evidence="2 3">
    <name type="scientific">Abeliophyllum distichum</name>
    <dbReference type="NCBI Taxonomy" id="126358"/>
    <lineage>
        <taxon>Eukaryota</taxon>
        <taxon>Viridiplantae</taxon>
        <taxon>Streptophyta</taxon>
        <taxon>Embryophyta</taxon>
        <taxon>Tracheophyta</taxon>
        <taxon>Spermatophyta</taxon>
        <taxon>Magnoliopsida</taxon>
        <taxon>eudicotyledons</taxon>
        <taxon>Gunneridae</taxon>
        <taxon>Pentapetalae</taxon>
        <taxon>asterids</taxon>
        <taxon>lamiids</taxon>
        <taxon>Lamiales</taxon>
        <taxon>Oleaceae</taxon>
        <taxon>Forsythieae</taxon>
        <taxon>Abeliophyllum</taxon>
    </lineage>
</organism>
<feature type="compositionally biased region" description="Polar residues" evidence="1">
    <location>
        <begin position="68"/>
        <end position="77"/>
    </location>
</feature>
<evidence type="ECO:0000256" key="1">
    <source>
        <dbReference type="SAM" id="MobiDB-lite"/>
    </source>
</evidence>
<evidence type="ECO:0000313" key="2">
    <source>
        <dbReference type="EMBL" id="KAL2518721.1"/>
    </source>
</evidence>
<comment type="caution">
    <text evidence="2">The sequence shown here is derived from an EMBL/GenBank/DDBJ whole genome shotgun (WGS) entry which is preliminary data.</text>
</comment>
<reference evidence="3" key="1">
    <citation type="submission" date="2024-07" db="EMBL/GenBank/DDBJ databases">
        <title>Two chromosome-level genome assemblies of Korean endemic species Abeliophyllum distichum and Forsythia ovata (Oleaceae).</title>
        <authorList>
            <person name="Jang H."/>
        </authorList>
    </citation>
    <scope>NUCLEOTIDE SEQUENCE [LARGE SCALE GENOMIC DNA]</scope>
</reference>
<feature type="compositionally biased region" description="Basic residues" evidence="1">
    <location>
        <begin position="49"/>
        <end position="66"/>
    </location>
</feature>
<keyword evidence="3" id="KW-1185">Reference proteome</keyword>
<dbReference type="EMBL" id="JBFOLK010000004">
    <property type="protein sequence ID" value="KAL2518721.1"/>
    <property type="molecule type" value="Genomic_DNA"/>
</dbReference>